<evidence type="ECO:0000256" key="1">
    <source>
        <dbReference type="ARBA" id="ARBA00022737"/>
    </source>
</evidence>
<evidence type="ECO:0000259" key="5">
    <source>
        <dbReference type="Pfam" id="PF24883"/>
    </source>
</evidence>
<dbReference type="RefSeq" id="XP_007838656.1">
    <property type="nucleotide sequence ID" value="XM_007840465.1"/>
</dbReference>
<dbReference type="Pfam" id="PF24883">
    <property type="entry name" value="NPHP3_N"/>
    <property type="match status" value="1"/>
</dbReference>
<evidence type="ECO:0000313" key="7">
    <source>
        <dbReference type="Proteomes" id="UP000030651"/>
    </source>
</evidence>
<evidence type="ECO:0000256" key="2">
    <source>
        <dbReference type="PROSITE-ProRule" id="PRU00023"/>
    </source>
</evidence>
<dbReference type="Gene3D" id="1.25.40.20">
    <property type="entry name" value="Ankyrin repeat-containing domain"/>
    <property type="match status" value="1"/>
</dbReference>
<dbReference type="InterPro" id="IPR036770">
    <property type="entry name" value="Ankyrin_rpt-contain_sf"/>
</dbReference>
<dbReference type="SUPFAM" id="SSF52540">
    <property type="entry name" value="P-loop containing nucleoside triphosphate hydrolases"/>
    <property type="match status" value="1"/>
</dbReference>
<dbReference type="GeneID" id="19276897"/>
<dbReference type="KEGG" id="pfy:PFICI_11884"/>
<accession>W3WTK4</accession>
<dbReference type="EMBL" id="KI912117">
    <property type="protein sequence ID" value="ETS76497.1"/>
    <property type="molecule type" value="Genomic_DNA"/>
</dbReference>
<protein>
    <recommendedName>
        <fullName evidence="5">Nephrocystin 3-like N-terminal domain-containing protein</fullName>
    </recommendedName>
</protein>
<feature type="domain" description="Nephrocystin 3-like N-terminal" evidence="5">
    <location>
        <begin position="176"/>
        <end position="343"/>
    </location>
</feature>
<evidence type="ECO:0000313" key="6">
    <source>
        <dbReference type="EMBL" id="ETS76497.1"/>
    </source>
</evidence>
<keyword evidence="3" id="KW-0175">Coiled coil</keyword>
<reference evidence="7" key="1">
    <citation type="journal article" date="2015" name="BMC Genomics">
        <title>Genomic and transcriptomic analysis of the endophytic fungus Pestalotiopsis fici reveals its lifestyle and high potential for synthesis of natural products.</title>
        <authorList>
            <person name="Wang X."/>
            <person name="Zhang X."/>
            <person name="Liu L."/>
            <person name="Xiang M."/>
            <person name="Wang W."/>
            <person name="Sun X."/>
            <person name="Che Y."/>
            <person name="Guo L."/>
            <person name="Liu G."/>
            <person name="Guo L."/>
            <person name="Wang C."/>
            <person name="Yin W.B."/>
            <person name="Stadler M."/>
            <person name="Zhang X."/>
            <person name="Liu X."/>
        </authorList>
    </citation>
    <scope>NUCLEOTIDE SEQUENCE [LARGE SCALE GENOMIC DNA]</scope>
    <source>
        <strain evidence="7">W106-1 / CGMCC3.15140</strain>
    </source>
</reference>
<dbReference type="HOGENOM" id="CLU_263075_0_0_1"/>
<name>W3WTK4_PESFW</name>
<keyword evidence="7" id="KW-1185">Reference proteome</keyword>
<dbReference type="Gene3D" id="3.40.50.300">
    <property type="entry name" value="P-loop containing nucleotide triphosphate hydrolases"/>
    <property type="match status" value="1"/>
</dbReference>
<dbReference type="InterPro" id="IPR056884">
    <property type="entry name" value="NPHP3-like_N"/>
</dbReference>
<feature type="compositionally biased region" description="Low complexity" evidence="4">
    <location>
        <begin position="1264"/>
        <end position="1274"/>
    </location>
</feature>
<dbReference type="InterPro" id="IPR027417">
    <property type="entry name" value="P-loop_NTPase"/>
</dbReference>
<dbReference type="PROSITE" id="PS50297">
    <property type="entry name" value="ANK_REP_REGION"/>
    <property type="match status" value="2"/>
</dbReference>
<feature type="coiled-coil region" evidence="3">
    <location>
        <begin position="37"/>
        <end position="88"/>
    </location>
</feature>
<feature type="repeat" description="ANK" evidence="2">
    <location>
        <begin position="1203"/>
        <end position="1235"/>
    </location>
</feature>
<dbReference type="OrthoDB" id="1658288at2759"/>
<dbReference type="SUPFAM" id="SSF48403">
    <property type="entry name" value="Ankyrin repeat"/>
    <property type="match status" value="1"/>
</dbReference>
<dbReference type="Pfam" id="PF12796">
    <property type="entry name" value="Ank_2"/>
    <property type="match status" value="2"/>
</dbReference>
<feature type="region of interest" description="Disordered" evidence="4">
    <location>
        <begin position="1261"/>
        <end position="1281"/>
    </location>
</feature>
<dbReference type="eggNOG" id="KOG4177">
    <property type="taxonomic scope" value="Eukaryota"/>
</dbReference>
<dbReference type="Proteomes" id="UP000030651">
    <property type="component" value="Unassembled WGS sequence"/>
</dbReference>
<keyword evidence="2" id="KW-0040">ANK repeat</keyword>
<dbReference type="OMA" id="CELARRC"/>
<dbReference type="InterPro" id="IPR002110">
    <property type="entry name" value="Ankyrin_rpt"/>
</dbReference>
<gene>
    <name evidence="6" type="ORF">PFICI_11884</name>
</gene>
<evidence type="ECO:0000256" key="3">
    <source>
        <dbReference type="SAM" id="Coils"/>
    </source>
</evidence>
<dbReference type="SMART" id="SM00248">
    <property type="entry name" value="ANK"/>
    <property type="match status" value="5"/>
</dbReference>
<dbReference type="InParanoid" id="W3WTK4"/>
<feature type="repeat" description="ANK" evidence="2">
    <location>
        <begin position="1137"/>
        <end position="1169"/>
    </location>
</feature>
<organism evidence="6 7">
    <name type="scientific">Pestalotiopsis fici (strain W106-1 / CGMCC3.15140)</name>
    <dbReference type="NCBI Taxonomy" id="1229662"/>
    <lineage>
        <taxon>Eukaryota</taxon>
        <taxon>Fungi</taxon>
        <taxon>Dikarya</taxon>
        <taxon>Ascomycota</taxon>
        <taxon>Pezizomycotina</taxon>
        <taxon>Sordariomycetes</taxon>
        <taxon>Xylariomycetidae</taxon>
        <taxon>Amphisphaeriales</taxon>
        <taxon>Sporocadaceae</taxon>
        <taxon>Pestalotiopsis</taxon>
    </lineage>
</organism>
<dbReference type="PANTHER" id="PTHR10039:SF17">
    <property type="entry name" value="FUNGAL STAND N-TERMINAL GOODBYE DOMAIN-CONTAINING PROTEIN-RELATED"/>
    <property type="match status" value="1"/>
</dbReference>
<sequence length="1281" mass="144734">MEVIGLIAGLPGLIEIIQKTAEIASQLKNWKSLAGEMNTLLQQLEGLENTLKDVQVRGTYPSLSPSQVANFQANLDKIRVDLTNLNKLLTHCNTSAQKGGMRFMRQVKLLLTGFDKTTKKHIERIRDTRAELTLAIVGQVHQGLSQSTSKTDLLLQLEKTLSPSSRDFIPPKLNTTCDWIWSDKHLNTWVDSFQHDPSDQFQRLFCLYGPKGCGKSVLSASIADTLRDKGKISTFFSYWAGSESQRKFNGLLKTILWQLLKYLSADNVSQVASILMGASSSDERPLRAAMDFTVRMIESKVYMIIDGIDEAEKDWNDPEDQSLLTIHDLLQTHTNIHILLCGRETSLSRAITSSPSSLKISQDFLRDDINALIEWHLDSSSKSHVKLSKDLVRESLHAKSGMMFLWVNLVFKELNRSLSTSSMRVILSNTPPTLDEEYNRMFDSLMKRSAGSSTRPSVTMKTVKRIFSLILAAPEPLTLAELSYACAAEMAIPSAHDYELLTREGLVDSCGDFINESNGHFHFAHASIEEFLTRPVDQWSRADSNVLYFQIDRMDSQKSMIESCFNYISSMEMGYPIHDKSMHSLPESYPFFHYASRFLPVLLANAMSVITNSALEDFIASKQFCGLVEYVVHTLEMDSWDLFLQYLDLLHSLSDFRIPISTLMAAIKVELGQREKELGEHDPRYQTWASIVGMLSAYLDCSITEYAQQDASITHASGLAAEPSTQVTALTVHFTAQNHGAILAQLRPNISALLQFRLLESLRSVPVAILPTWVIILWALQTWNGQNENSPRARPMLETALRRVRKRRNFTESVCLLYLAIMEDHNTQLRHEVDKCSLFSWFRESLEIAQDLPSSPQVEAVIQRALCGVTEALLLHNDRENAMFYSRQLEESVCSNDMVNDDAGWLKRMFYRGSAWAKWKVLVLGIHTTTLSGHNINKDAGRMNQFVLDLHTERNWHRSPAILEWHWSKSLILWRSGKIDECRISLRLILEHLNGLEGTRHHAEYWPDTAALLTQCLLREGKEAEALEWLLKAPIAHMLQKPVQVQSLGITLLKLGCIDRALEAYNCWGREKLLQDLRQLEWTWLLLDVERLLARGIDAKDELRTSALYDAASGAHSFLVESLLARGARVDFRHDLSWDTPLTIATKREHHSTVEVLLDQGADHDHQNADGKTPWYYALTGGKPFMVGAFLKAGVDVDRHLPTGWTPLTLAAYNGHDSVVKLLLDHGADKRRRDLCGLTPLAWAEQVGHSSVVQVLNHGDQVDSKGSSPSFSGSHMDWTLF</sequence>
<proteinExistence type="predicted"/>
<dbReference type="PANTHER" id="PTHR10039">
    <property type="entry name" value="AMELOGENIN"/>
    <property type="match status" value="1"/>
</dbReference>
<evidence type="ECO:0000256" key="4">
    <source>
        <dbReference type="SAM" id="MobiDB-lite"/>
    </source>
</evidence>
<dbReference type="PROSITE" id="PS50088">
    <property type="entry name" value="ANK_REPEAT"/>
    <property type="match status" value="2"/>
</dbReference>
<keyword evidence="1" id="KW-0677">Repeat</keyword>